<protein>
    <submittedName>
        <fullName evidence="10 12">Cytochrome P450-26</fullName>
    </submittedName>
</protein>
<dbReference type="GO" id="GO:0034653">
    <property type="term" value="P:retinoic acid catabolic process"/>
    <property type="evidence" value="ECO:0007669"/>
    <property type="project" value="UniProtKB-ARBA"/>
</dbReference>
<dbReference type="PRINTS" id="PR00465">
    <property type="entry name" value="EP450IV"/>
</dbReference>
<keyword evidence="5 7" id="KW-0408">Iron</keyword>
<comment type="cofactor">
    <cofactor evidence="7">
        <name>heme</name>
        <dbReference type="ChEBI" id="CHEBI:30413"/>
    </cofactor>
</comment>
<dbReference type="KEGG" id="sko:100313585"/>
<evidence type="ECO:0000256" key="4">
    <source>
        <dbReference type="ARBA" id="ARBA00023002"/>
    </source>
</evidence>
<dbReference type="OrthoDB" id="1372046at2759"/>
<gene>
    <name evidence="12" type="primary">LOC100313585</name>
</gene>
<evidence type="ECO:0000256" key="7">
    <source>
        <dbReference type="PIRSR" id="PIRSR602403-1"/>
    </source>
</evidence>
<proteinExistence type="evidence at transcript level"/>
<dbReference type="GO" id="GO:0020037">
    <property type="term" value="F:heme binding"/>
    <property type="evidence" value="ECO:0007669"/>
    <property type="project" value="InterPro"/>
</dbReference>
<keyword evidence="4 8" id="KW-0560">Oxidoreductase</keyword>
<dbReference type="GO" id="GO:0016125">
    <property type="term" value="P:sterol metabolic process"/>
    <property type="evidence" value="ECO:0007669"/>
    <property type="project" value="TreeGrafter"/>
</dbReference>
<evidence type="ECO:0000256" key="2">
    <source>
        <dbReference type="ARBA" id="ARBA00022617"/>
    </source>
</evidence>
<dbReference type="EMBL" id="GU075972">
    <property type="protein sequence ID" value="ACY92501.1"/>
    <property type="molecule type" value="mRNA"/>
</dbReference>
<organism evidence="10">
    <name type="scientific">Saccoglossus kowalevskii</name>
    <name type="common">Acorn worm</name>
    <dbReference type="NCBI Taxonomy" id="10224"/>
    <lineage>
        <taxon>Eukaryota</taxon>
        <taxon>Metazoa</taxon>
        <taxon>Hemichordata</taxon>
        <taxon>Enteropneusta</taxon>
        <taxon>Harrimaniidae</taxon>
        <taxon>Saccoglossus</taxon>
    </lineage>
</organism>
<dbReference type="InterPro" id="IPR002403">
    <property type="entry name" value="Cyt_P450_E_grp-IV"/>
</dbReference>
<evidence type="ECO:0000256" key="3">
    <source>
        <dbReference type="ARBA" id="ARBA00022723"/>
    </source>
</evidence>
<keyword evidence="2 7" id="KW-0349">Heme</keyword>
<keyword evidence="9" id="KW-0812">Transmembrane</keyword>
<dbReference type="PANTHER" id="PTHR24286">
    <property type="entry name" value="CYTOCHROME P450 26"/>
    <property type="match status" value="1"/>
</dbReference>
<dbReference type="GO" id="GO:0004497">
    <property type="term" value="F:monooxygenase activity"/>
    <property type="evidence" value="ECO:0007669"/>
    <property type="project" value="UniProtKB-KW"/>
</dbReference>
<keyword evidence="9" id="KW-1133">Transmembrane helix</keyword>
<reference evidence="12" key="2">
    <citation type="submission" date="2025-05" db="UniProtKB">
        <authorList>
            <consortium name="RefSeq"/>
        </authorList>
    </citation>
    <scope>IDENTIFICATION</scope>
</reference>
<name>D1LWZ5_SACKO</name>
<evidence type="ECO:0000256" key="9">
    <source>
        <dbReference type="SAM" id="Phobius"/>
    </source>
</evidence>
<dbReference type="PRINTS" id="PR00385">
    <property type="entry name" value="P450"/>
</dbReference>
<dbReference type="InterPro" id="IPR001128">
    <property type="entry name" value="Cyt_P450"/>
</dbReference>
<dbReference type="InterPro" id="IPR017972">
    <property type="entry name" value="Cyt_P450_CS"/>
</dbReference>
<keyword evidence="11" id="KW-1185">Reference proteome</keyword>
<dbReference type="InterPro" id="IPR036396">
    <property type="entry name" value="Cyt_P450_sf"/>
</dbReference>
<dbReference type="GO" id="GO:0016705">
    <property type="term" value="F:oxidoreductase activity, acting on paired donors, with incorporation or reduction of molecular oxygen"/>
    <property type="evidence" value="ECO:0007669"/>
    <property type="project" value="InterPro"/>
</dbReference>
<dbReference type="SUPFAM" id="SSF48264">
    <property type="entry name" value="Cytochrome P450"/>
    <property type="match status" value="1"/>
</dbReference>
<dbReference type="AlphaFoldDB" id="D1LWZ5"/>
<keyword evidence="9" id="KW-0472">Membrane</keyword>
<sequence>MQVLLGTTLSPVLPLLLPCVLLILICKLWTVYNVRSKDPNCKAPLPEGSMGIPFFGETLQLLLFGAEFYQKKYAKYGRVFKTHLLGQPSVRVIGAANVRRVLLGEGDIVQVHYPRTVQSVLGSKSILVATGKEHDRLRKLVSKAFNIHALSEYVPYMQQFMTEAVKSWCDKGQVCAESESKVLIFRVAGKLLCNFDYDEEESRHLSQVFATMVDNMLSLPINIPGSQFNKAIRARNIIRSRVEASLKKKKESENDLPFTDALRIVSEGGHFNTEQLKELALELLFAGHSTTSSTAVMMIHYLAQRPDIVKRVRNELDEFDLLDEEEPLKFEDISKLKYTSSVIKEVFRISPPIGAGFRKVIKTFQLEGKQIPAGWTLLFSIRETHALADNFAEVEKFDPDRFMPERNEEKKGDRFNFIPFGGGSRGCVGKQMAQLMLKILLITLSRNCRWELVNQETPRIELMPCPHPIGGLPVRISRLDCNANRIDFKKVNEAGDVAC</sequence>
<evidence type="ECO:0000313" key="11">
    <source>
        <dbReference type="Proteomes" id="UP000694865"/>
    </source>
</evidence>
<keyword evidence="6 8" id="KW-0503">Monooxygenase</keyword>
<evidence type="ECO:0000256" key="6">
    <source>
        <dbReference type="ARBA" id="ARBA00023033"/>
    </source>
</evidence>
<feature type="transmembrane region" description="Helical" evidence="9">
    <location>
        <begin position="12"/>
        <end position="32"/>
    </location>
</feature>
<dbReference type="Gene3D" id="1.10.630.10">
    <property type="entry name" value="Cytochrome P450"/>
    <property type="match status" value="1"/>
</dbReference>
<evidence type="ECO:0000256" key="8">
    <source>
        <dbReference type="RuleBase" id="RU000461"/>
    </source>
</evidence>
<evidence type="ECO:0000256" key="1">
    <source>
        <dbReference type="ARBA" id="ARBA00010617"/>
    </source>
</evidence>
<dbReference type="PANTHER" id="PTHR24286:SF384">
    <property type="entry name" value="P450, PUTATIVE (EUROFUNG)-RELATED"/>
    <property type="match status" value="1"/>
</dbReference>
<dbReference type="RefSeq" id="NP_001161524.1">
    <property type="nucleotide sequence ID" value="NM_001168052.1"/>
</dbReference>
<dbReference type="GeneID" id="100313585"/>
<feature type="binding site" description="axial binding residue" evidence="7">
    <location>
        <position position="427"/>
    </location>
    <ligand>
        <name>heme</name>
        <dbReference type="ChEBI" id="CHEBI:30413"/>
    </ligand>
    <ligandPart>
        <name>Fe</name>
        <dbReference type="ChEBI" id="CHEBI:18248"/>
    </ligandPart>
</feature>
<dbReference type="CDD" id="cd11044">
    <property type="entry name" value="CYP120A1_CYP26-like"/>
    <property type="match status" value="1"/>
</dbReference>
<accession>D1LWZ5</accession>
<evidence type="ECO:0000256" key="5">
    <source>
        <dbReference type="ARBA" id="ARBA00023004"/>
    </source>
</evidence>
<comment type="similarity">
    <text evidence="1 8">Belongs to the cytochrome P450 family.</text>
</comment>
<evidence type="ECO:0000313" key="12">
    <source>
        <dbReference type="RefSeq" id="NP_001161524.1"/>
    </source>
</evidence>
<dbReference type="Proteomes" id="UP000694865">
    <property type="component" value="Unplaced"/>
</dbReference>
<dbReference type="GO" id="GO:0005506">
    <property type="term" value="F:iron ion binding"/>
    <property type="evidence" value="ECO:0007669"/>
    <property type="project" value="InterPro"/>
</dbReference>
<keyword evidence="3 7" id="KW-0479">Metal-binding</keyword>
<dbReference type="Pfam" id="PF00067">
    <property type="entry name" value="p450"/>
    <property type="match status" value="1"/>
</dbReference>
<reference evidence="10" key="1">
    <citation type="submission" date="2009-10" db="EMBL/GenBank/DDBJ databases">
        <authorList>
            <person name="Freeman R.M.Jr."/>
            <person name="Wu M.M."/>
            <person name="Gerhart J.J."/>
        </authorList>
    </citation>
    <scope>NUCLEOTIDE SEQUENCE</scope>
</reference>
<dbReference type="PROSITE" id="PS00086">
    <property type="entry name" value="CYTOCHROME_P450"/>
    <property type="match status" value="1"/>
</dbReference>
<evidence type="ECO:0000313" key="10">
    <source>
        <dbReference type="EMBL" id="ACY92501.1"/>
    </source>
</evidence>